<sequence>MLWQHDQISGVVDWVETSWGPAWLDVSHAATYLAMLHDADAATRFMTACRRRSGGPIDEDRYWTVMDIVGYLPTPAKVATPWRDCGLDISDTLAQRRLEEWLTQVLA</sequence>
<organism evidence="1 2">
    <name type="scientific">Paractinoplanes deccanensis</name>
    <dbReference type="NCBI Taxonomy" id="113561"/>
    <lineage>
        <taxon>Bacteria</taxon>
        <taxon>Bacillati</taxon>
        <taxon>Actinomycetota</taxon>
        <taxon>Actinomycetes</taxon>
        <taxon>Micromonosporales</taxon>
        <taxon>Micromonosporaceae</taxon>
        <taxon>Paractinoplanes</taxon>
    </lineage>
</organism>
<protein>
    <recommendedName>
        <fullName evidence="3">Aminoglycoside phosphotransferase</fullName>
    </recommendedName>
</protein>
<dbReference type="InterPro" id="IPR011009">
    <property type="entry name" value="Kinase-like_dom_sf"/>
</dbReference>
<evidence type="ECO:0000313" key="1">
    <source>
        <dbReference type="EMBL" id="GID80968.1"/>
    </source>
</evidence>
<comment type="caution">
    <text evidence="1">The sequence shown here is derived from an EMBL/GenBank/DDBJ whole genome shotgun (WGS) entry which is preliminary data.</text>
</comment>
<evidence type="ECO:0008006" key="3">
    <source>
        <dbReference type="Google" id="ProtNLM"/>
    </source>
</evidence>
<accession>A0ABQ3YLT4</accession>
<proteinExistence type="predicted"/>
<evidence type="ECO:0000313" key="2">
    <source>
        <dbReference type="Proteomes" id="UP000609879"/>
    </source>
</evidence>
<gene>
    <name evidence="1" type="ORF">Ade02nite_96090</name>
</gene>
<reference evidence="1 2" key="1">
    <citation type="submission" date="2021-01" db="EMBL/GenBank/DDBJ databases">
        <title>Whole genome shotgun sequence of Actinoplanes deccanensis NBRC 13994.</title>
        <authorList>
            <person name="Komaki H."/>
            <person name="Tamura T."/>
        </authorList>
    </citation>
    <scope>NUCLEOTIDE SEQUENCE [LARGE SCALE GENOMIC DNA]</scope>
    <source>
        <strain evidence="1 2">NBRC 13994</strain>
    </source>
</reference>
<keyword evidence="2" id="KW-1185">Reference proteome</keyword>
<name>A0ABQ3YLT4_9ACTN</name>
<dbReference type="Proteomes" id="UP000609879">
    <property type="component" value="Unassembled WGS sequence"/>
</dbReference>
<dbReference type="EMBL" id="BOMI01000214">
    <property type="protein sequence ID" value="GID80968.1"/>
    <property type="molecule type" value="Genomic_DNA"/>
</dbReference>
<dbReference type="SUPFAM" id="SSF56112">
    <property type="entry name" value="Protein kinase-like (PK-like)"/>
    <property type="match status" value="1"/>
</dbReference>